<protein>
    <submittedName>
        <fullName evidence="1">Uncharacterized protein</fullName>
    </submittedName>
</protein>
<organism evidence="1">
    <name type="scientific">bioreactor metagenome</name>
    <dbReference type="NCBI Taxonomy" id="1076179"/>
    <lineage>
        <taxon>unclassified sequences</taxon>
        <taxon>metagenomes</taxon>
        <taxon>ecological metagenomes</taxon>
    </lineage>
</organism>
<sequence length="79" mass="9450">MWLNLSQENMKGENFRMNDKKEVILNLFKTGCSVEGITNIIYSQLKERENTKKASERAKLNRKDARGMVEQRYYEEVRF</sequence>
<proteinExistence type="predicted"/>
<evidence type="ECO:0000313" key="1">
    <source>
        <dbReference type="EMBL" id="MPM90787.1"/>
    </source>
</evidence>
<name>A0A645DNC4_9ZZZZ</name>
<dbReference type="AlphaFoldDB" id="A0A645DNC4"/>
<gene>
    <name evidence="1" type="ORF">SDC9_137909</name>
</gene>
<reference evidence="1" key="1">
    <citation type="submission" date="2019-08" db="EMBL/GenBank/DDBJ databases">
        <authorList>
            <person name="Kucharzyk K."/>
            <person name="Murdoch R.W."/>
            <person name="Higgins S."/>
            <person name="Loffler F."/>
        </authorList>
    </citation>
    <scope>NUCLEOTIDE SEQUENCE</scope>
</reference>
<dbReference type="EMBL" id="VSSQ01037947">
    <property type="protein sequence ID" value="MPM90787.1"/>
    <property type="molecule type" value="Genomic_DNA"/>
</dbReference>
<accession>A0A645DNC4</accession>
<comment type="caution">
    <text evidence="1">The sequence shown here is derived from an EMBL/GenBank/DDBJ whole genome shotgun (WGS) entry which is preliminary data.</text>
</comment>